<reference evidence="1 2" key="1">
    <citation type="journal article" date="2014" name="Genome Biol. Evol.">
        <title>The genome of the myxosporean Thelohanellus kitauei shows adaptations to nutrient acquisition within its fish host.</title>
        <authorList>
            <person name="Yang Y."/>
            <person name="Xiong J."/>
            <person name="Zhou Z."/>
            <person name="Huo F."/>
            <person name="Miao W."/>
            <person name="Ran C."/>
            <person name="Liu Y."/>
            <person name="Zhang J."/>
            <person name="Feng J."/>
            <person name="Wang M."/>
            <person name="Wang M."/>
            <person name="Wang L."/>
            <person name="Yao B."/>
        </authorList>
    </citation>
    <scope>NUCLEOTIDE SEQUENCE [LARGE SCALE GENOMIC DNA]</scope>
    <source>
        <strain evidence="1">Wuqing</strain>
    </source>
</reference>
<accession>A0A0C2IK54</accession>
<sequence length="220" mass="25583">MSSMVEGILPCSHCLTHGLDTIGVVEPHVVHYEHTFVYSTGKELFKGLYEVSTKMFLNKSMILFLEECKDINLKFICLLDQEPEEIRIILKKGKELEKSKQYKGKNIRQEAGKVYFDADQLNEYQHNNYAGASVMHQKSSTCYLNPKSKKNKSCHQVLRQIWIGNLKRIEGSSKREELFNRADNLRTQLNINPNYRAKKVEPSEFRNDKNKALQELKKII</sequence>
<keyword evidence="2" id="KW-1185">Reference proteome</keyword>
<proteinExistence type="predicted"/>
<protein>
    <submittedName>
        <fullName evidence="1">Uncharacterized protein</fullName>
    </submittedName>
</protein>
<organism evidence="1 2">
    <name type="scientific">Thelohanellus kitauei</name>
    <name type="common">Myxosporean</name>
    <dbReference type="NCBI Taxonomy" id="669202"/>
    <lineage>
        <taxon>Eukaryota</taxon>
        <taxon>Metazoa</taxon>
        <taxon>Cnidaria</taxon>
        <taxon>Myxozoa</taxon>
        <taxon>Myxosporea</taxon>
        <taxon>Bivalvulida</taxon>
        <taxon>Platysporina</taxon>
        <taxon>Myxobolidae</taxon>
        <taxon>Thelohanellus</taxon>
    </lineage>
</organism>
<evidence type="ECO:0000313" key="1">
    <source>
        <dbReference type="EMBL" id="KII65784.1"/>
    </source>
</evidence>
<dbReference type="Proteomes" id="UP000031668">
    <property type="component" value="Unassembled WGS sequence"/>
</dbReference>
<dbReference type="AlphaFoldDB" id="A0A0C2IK54"/>
<evidence type="ECO:0000313" key="2">
    <source>
        <dbReference type="Proteomes" id="UP000031668"/>
    </source>
</evidence>
<gene>
    <name evidence="1" type="ORF">RF11_10303</name>
</gene>
<name>A0A0C2IK54_THEKT</name>
<comment type="caution">
    <text evidence="1">The sequence shown here is derived from an EMBL/GenBank/DDBJ whole genome shotgun (WGS) entry which is preliminary data.</text>
</comment>
<dbReference type="EMBL" id="JWZT01003723">
    <property type="protein sequence ID" value="KII65784.1"/>
    <property type="molecule type" value="Genomic_DNA"/>
</dbReference>